<gene>
    <name evidence="3" type="ORF">NQ318_009830</name>
</gene>
<dbReference type="AlphaFoldDB" id="A0AAV8XMF3"/>
<evidence type="ECO:0000313" key="3">
    <source>
        <dbReference type="EMBL" id="KAJ8940116.1"/>
    </source>
</evidence>
<proteinExistence type="predicted"/>
<dbReference type="Pfam" id="PF14893">
    <property type="entry name" value="PNMA"/>
    <property type="match status" value="1"/>
</dbReference>
<dbReference type="InterPro" id="IPR048270">
    <property type="entry name" value="PNMA_C"/>
</dbReference>
<evidence type="ECO:0000313" key="4">
    <source>
        <dbReference type="Proteomes" id="UP001162162"/>
    </source>
</evidence>
<evidence type="ECO:0000256" key="1">
    <source>
        <dbReference type="SAM" id="Coils"/>
    </source>
</evidence>
<comment type="caution">
    <text evidence="3">The sequence shown here is derived from an EMBL/GenBank/DDBJ whole genome shotgun (WGS) entry which is preliminary data.</text>
</comment>
<name>A0AAV8XMF3_9CUCU</name>
<protein>
    <recommendedName>
        <fullName evidence="2">Paraneoplastic antigen Ma-like C-terminal domain-containing protein</fullName>
    </recommendedName>
</protein>
<reference evidence="3" key="1">
    <citation type="journal article" date="2023" name="Insect Mol. Biol.">
        <title>Genome sequencing provides insights into the evolution of gene families encoding plant cell wall-degrading enzymes in longhorned beetles.</title>
        <authorList>
            <person name="Shin N.R."/>
            <person name="Okamura Y."/>
            <person name="Kirsch R."/>
            <person name="Pauchet Y."/>
        </authorList>
    </citation>
    <scope>NUCLEOTIDE SEQUENCE</scope>
    <source>
        <strain evidence="3">AMC_N1</strain>
    </source>
</reference>
<keyword evidence="1" id="KW-0175">Coiled coil</keyword>
<dbReference type="Proteomes" id="UP001162162">
    <property type="component" value="Unassembled WGS sequence"/>
</dbReference>
<accession>A0AAV8XMF3</accession>
<sequence>MKIAQEEVKMDMGKRLDDMKTAQDNISRQLNDMKIEINEVVDKLKSKMDTKLEAIQKNMEENAAETNKGLKDVNTEIEVIKKKMEEPKTKGDTVRRSDTVKVEEGNFSSTSRMKPPTYNGKTSWDTYKKQFDAAASVNKWSDEEKTTALVVALRGEALDILQTLTEDKHKDYRELVLHLEMRFGNKHLQQMYQAQLKGRNQRVDESLQQYEADLARLVHLAYPTAPQDFMEQLGVQIFIDETIVKVNLDGDDSNDDVDLIEPDTESDELAKRGVLVARTLTREKKFIHIAYVRMLNLKEFDQKIKKGHKIGQAQTVTTISKCEDDGNEVIRPSWKDISDQSPAVKGYWAIWDSLILEDGILKRVWESPDGRERRK</sequence>
<organism evidence="3 4">
    <name type="scientific">Aromia moschata</name>
    <dbReference type="NCBI Taxonomy" id="1265417"/>
    <lineage>
        <taxon>Eukaryota</taxon>
        <taxon>Metazoa</taxon>
        <taxon>Ecdysozoa</taxon>
        <taxon>Arthropoda</taxon>
        <taxon>Hexapoda</taxon>
        <taxon>Insecta</taxon>
        <taxon>Pterygota</taxon>
        <taxon>Neoptera</taxon>
        <taxon>Endopterygota</taxon>
        <taxon>Coleoptera</taxon>
        <taxon>Polyphaga</taxon>
        <taxon>Cucujiformia</taxon>
        <taxon>Chrysomeloidea</taxon>
        <taxon>Cerambycidae</taxon>
        <taxon>Cerambycinae</taxon>
        <taxon>Callichromatini</taxon>
        <taxon>Aromia</taxon>
    </lineage>
</organism>
<keyword evidence="4" id="KW-1185">Reference proteome</keyword>
<dbReference type="PANTHER" id="PTHR45823">
    <property type="entry name" value="T-SNARE COILED-COIL HOMOLOGY DOMAIN-CONTAINING PROTEIN"/>
    <property type="match status" value="1"/>
</dbReference>
<dbReference type="EMBL" id="JAPWTK010000451">
    <property type="protein sequence ID" value="KAJ8940116.1"/>
    <property type="molecule type" value="Genomic_DNA"/>
</dbReference>
<evidence type="ECO:0000259" key="2">
    <source>
        <dbReference type="Pfam" id="PF14893"/>
    </source>
</evidence>
<feature type="domain" description="Paraneoplastic antigen Ma-like C-terminal" evidence="2">
    <location>
        <begin position="119"/>
        <end position="219"/>
    </location>
</feature>
<dbReference type="PANTHER" id="PTHR45823:SF1">
    <property type="entry name" value="T-SNARE COILED-COIL HOMOLOGY DOMAIN-CONTAINING PROTEIN"/>
    <property type="match status" value="1"/>
</dbReference>
<feature type="coiled-coil region" evidence="1">
    <location>
        <begin position="16"/>
        <end position="76"/>
    </location>
</feature>